<evidence type="ECO:0000259" key="3">
    <source>
        <dbReference type="Pfam" id="PF13359"/>
    </source>
</evidence>
<dbReference type="InterPro" id="IPR027806">
    <property type="entry name" value="HARBI1_dom"/>
</dbReference>
<protein>
    <recommendedName>
        <fullName evidence="3">DDE Tnp4 domain-containing protein</fullName>
    </recommendedName>
</protein>
<dbReference type="Proteomes" id="UP001162156">
    <property type="component" value="Unassembled WGS sequence"/>
</dbReference>
<dbReference type="GO" id="GO:0046872">
    <property type="term" value="F:metal ion binding"/>
    <property type="evidence" value="ECO:0007669"/>
    <property type="project" value="UniProtKB-KW"/>
</dbReference>
<comment type="cofactor">
    <cofactor evidence="1">
        <name>a divalent metal cation</name>
        <dbReference type="ChEBI" id="CHEBI:60240"/>
    </cofactor>
</comment>
<feature type="domain" description="DDE Tnp4" evidence="3">
    <location>
        <begin position="62"/>
        <end position="129"/>
    </location>
</feature>
<name>A0AAV8WY00_9CUCU</name>
<evidence type="ECO:0000256" key="1">
    <source>
        <dbReference type="ARBA" id="ARBA00001968"/>
    </source>
</evidence>
<keyword evidence="5" id="KW-1185">Reference proteome</keyword>
<dbReference type="EMBL" id="JANEYF010004469">
    <property type="protein sequence ID" value="KAJ8931101.1"/>
    <property type="molecule type" value="Genomic_DNA"/>
</dbReference>
<evidence type="ECO:0000313" key="4">
    <source>
        <dbReference type="EMBL" id="KAJ8931101.1"/>
    </source>
</evidence>
<evidence type="ECO:0000313" key="5">
    <source>
        <dbReference type="Proteomes" id="UP001162156"/>
    </source>
</evidence>
<gene>
    <name evidence="4" type="ORF">NQ314_016037</name>
</gene>
<dbReference type="Pfam" id="PF13359">
    <property type="entry name" value="DDE_Tnp_4"/>
    <property type="match status" value="1"/>
</dbReference>
<comment type="caution">
    <text evidence="4">The sequence shown here is derived from an EMBL/GenBank/DDBJ whole genome shotgun (WGS) entry which is preliminary data.</text>
</comment>
<organism evidence="4 5">
    <name type="scientific">Rhamnusium bicolor</name>
    <dbReference type="NCBI Taxonomy" id="1586634"/>
    <lineage>
        <taxon>Eukaryota</taxon>
        <taxon>Metazoa</taxon>
        <taxon>Ecdysozoa</taxon>
        <taxon>Arthropoda</taxon>
        <taxon>Hexapoda</taxon>
        <taxon>Insecta</taxon>
        <taxon>Pterygota</taxon>
        <taxon>Neoptera</taxon>
        <taxon>Endopterygota</taxon>
        <taxon>Coleoptera</taxon>
        <taxon>Polyphaga</taxon>
        <taxon>Cucujiformia</taxon>
        <taxon>Chrysomeloidea</taxon>
        <taxon>Cerambycidae</taxon>
        <taxon>Lepturinae</taxon>
        <taxon>Rhagiini</taxon>
        <taxon>Rhamnusium</taxon>
    </lineage>
</organism>
<keyword evidence="2" id="KW-0479">Metal-binding</keyword>
<sequence length="165" mass="18841">MGWLLFSYRGERTVSKIVDEVCLSLWNHLQPIFLKMPDEQSWKTYENEFGARWQFPKCVGVIDGKHVIIKSPSNSGTSYFSYKKIFSVVLLAIASANSDLITIDVGSSSRFSDGGIFSDSPIGRKLKMNSFHLPKPSKMENYTDGKFPYVVVSLMKNLMWPFPRR</sequence>
<proteinExistence type="predicted"/>
<evidence type="ECO:0000256" key="2">
    <source>
        <dbReference type="ARBA" id="ARBA00022723"/>
    </source>
</evidence>
<accession>A0AAV8WY00</accession>
<reference evidence="4" key="1">
    <citation type="journal article" date="2023" name="Insect Mol. Biol.">
        <title>Genome sequencing provides insights into the evolution of gene families encoding plant cell wall-degrading enzymes in longhorned beetles.</title>
        <authorList>
            <person name="Shin N.R."/>
            <person name="Okamura Y."/>
            <person name="Kirsch R."/>
            <person name="Pauchet Y."/>
        </authorList>
    </citation>
    <scope>NUCLEOTIDE SEQUENCE</scope>
    <source>
        <strain evidence="4">RBIC_L_NR</strain>
    </source>
</reference>
<dbReference type="AlphaFoldDB" id="A0AAV8WY00"/>